<protein>
    <submittedName>
        <fullName evidence="6">Serine protease easter</fullName>
    </submittedName>
</protein>
<dbReference type="EMBL" id="SEYY01021361">
    <property type="protein sequence ID" value="KAB7496431.1"/>
    <property type="molecule type" value="Genomic_DNA"/>
</dbReference>
<dbReference type="PRINTS" id="PR00722">
    <property type="entry name" value="CHYMOTRYPSIN"/>
</dbReference>
<keyword evidence="2" id="KW-0378">Hydrolase</keyword>
<evidence type="ECO:0000256" key="4">
    <source>
        <dbReference type="ARBA" id="ARBA00023157"/>
    </source>
</evidence>
<gene>
    <name evidence="6" type="primary">ea_1</name>
    <name evidence="6" type="ORF">Anas_07951</name>
</gene>
<dbReference type="PANTHER" id="PTHR24258:SF116">
    <property type="entry name" value="FI16631P1-RELATED"/>
    <property type="match status" value="1"/>
</dbReference>
<dbReference type="PANTHER" id="PTHR24258">
    <property type="entry name" value="SERINE PROTEASE-RELATED"/>
    <property type="match status" value="1"/>
</dbReference>
<comment type="caution">
    <text evidence="6">The sequence shown here is derived from an EMBL/GenBank/DDBJ whole genome shotgun (WGS) entry which is preliminary data.</text>
</comment>
<evidence type="ECO:0000256" key="1">
    <source>
        <dbReference type="ARBA" id="ARBA00022670"/>
    </source>
</evidence>
<dbReference type="GO" id="GO:0006508">
    <property type="term" value="P:proteolysis"/>
    <property type="evidence" value="ECO:0007669"/>
    <property type="project" value="UniProtKB-KW"/>
</dbReference>
<dbReference type="InterPro" id="IPR018114">
    <property type="entry name" value="TRYPSIN_HIS"/>
</dbReference>
<keyword evidence="7" id="KW-1185">Reference proteome</keyword>
<evidence type="ECO:0000256" key="2">
    <source>
        <dbReference type="ARBA" id="ARBA00022801"/>
    </source>
</evidence>
<keyword evidence="1 6" id="KW-0645">Protease</keyword>
<name>A0A5N5SQN2_9CRUS</name>
<dbReference type="FunFam" id="2.40.10.10:FF:000060">
    <property type="entry name" value="Acrosin"/>
    <property type="match status" value="1"/>
</dbReference>
<dbReference type="PROSITE" id="PS50240">
    <property type="entry name" value="TRYPSIN_DOM"/>
    <property type="match status" value="1"/>
</dbReference>
<dbReference type="Proteomes" id="UP000326759">
    <property type="component" value="Unassembled WGS sequence"/>
</dbReference>
<keyword evidence="3" id="KW-0720">Serine protease</keyword>
<dbReference type="SMART" id="SM00020">
    <property type="entry name" value="Tryp_SPc"/>
    <property type="match status" value="1"/>
</dbReference>
<dbReference type="PROSITE" id="PS00134">
    <property type="entry name" value="TRYPSIN_HIS"/>
    <property type="match status" value="1"/>
</dbReference>
<keyword evidence="4" id="KW-1015">Disulfide bond</keyword>
<dbReference type="SUPFAM" id="SSF50494">
    <property type="entry name" value="Trypsin-like serine proteases"/>
    <property type="match status" value="1"/>
</dbReference>
<feature type="domain" description="Peptidase S1" evidence="5">
    <location>
        <begin position="29"/>
        <end position="173"/>
    </location>
</feature>
<dbReference type="GO" id="GO:0004252">
    <property type="term" value="F:serine-type endopeptidase activity"/>
    <property type="evidence" value="ECO:0007669"/>
    <property type="project" value="InterPro"/>
</dbReference>
<dbReference type="InterPro" id="IPR009003">
    <property type="entry name" value="Peptidase_S1_PA"/>
</dbReference>
<dbReference type="InterPro" id="IPR001314">
    <property type="entry name" value="Peptidase_S1A"/>
</dbReference>
<dbReference type="AlphaFoldDB" id="A0A5N5SQN2"/>
<accession>A0A5N5SQN2</accession>
<reference evidence="6 7" key="1">
    <citation type="journal article" date="2019" name="PLoS Biol.">
        <title>Sex chromosomes control vertical transmission of feminizing Wolbachia symbionts in an isopod.</title>
        <authorList>
            <person name="Becking T."/>
            <person name="Chebbi M.A."/>
            <person name="Giraud I."/>
            <person name="Moumen B."/>
            <person name="Laverre T."/>
            <person name="Caubet Y."/>
            <person name="Peccoud J."/>
            <person name="Gilbert C."/>
            <person name="Cordaux R."/>
        </authorList>
    </citation>
    <scope>NUCLEOTIDE SEQUENCE [LARGE SCALE GENOMIC DNA]</scope>
    <source>
        <strain evidence="6">ANa2</strain>
        <tissue evidence="6">Whole body excluding digestive tract and cuticle</tissue>
    </source>
</reference>
<organism evidence="6 7">
    <name type="scientific">Armadillidium nasatum</name>
    <dbReference type="NCBI Taxonomy" id="96803"/>
    <lineage>
        <taxon>Eukaryota</taxon>
        <taxon>Metazoa</taxon>
        <taxon>Ecdysozoa</taxon>
        <taxon>Arthropoda</taxon>
        <taxon>Crustacea</taxon>
        <taxon>Multicrustacea</taxon>
        <taxon>Malacostraca</taxon>
        <taxon>Eumalacostraca</taxon>
        <taxon>Peracarida</taxon>
        <taxon>Isopoda</taxon>
        <taxon>Oniscidea</taxon>
        <taxon>Crinocheta</taxon>
        <taxon>Armadillidiidae</taxon>
        <taxon>Armadillidium</taxon>
    </lineage>
</organism>
<dbReference type="OrthoDB" id="6380950at2759"/>
<dbReference type="CDD" id="cd00190">
    <property type="entry name" value="Tryp_SPc"/>
    <property type="match status" value="1"/>
</dbReference>
<sequence>MLGVEQARRENKLYKSINAGTPRPIGLRITYGKKTQPHAHPWNIAMYNNGRFHCGGTLISSRHILTAAHCVIKSRRRPEKLKLSIGDWDINSNLDGPSLQGEIVKIVTHPGYSTHTLKYDVAVLTLKENVQFTDTIVPICLPEADFDLEGQLITVSGWGRDERKPPSVSADGT</sequence>
<evidence type="ECO:0000259" key="5">
    <source>
        <dbReference type="PROSITE" id="PS50240"/>
    </source>
</evidence>
<evidence type="ECO:0000313" key="6">
    <source>
        <dbReference type="EMBL" id="KAB7496431.1"/>
    </source>
</evidence>
<dbReference type="Gene3D" id="2.40.10.10">
    <property type="entry name" value="Trypsin-like serine proteases"/>
    <property type="match status" value="1"/>
</dbReference>
<proteinExistence type="predicted"/>
<dbReference type="InterPro" id="IPR043504">
    <property type="entry name" value="Peptidase_S1_PA_chymotrypsin"/>
</dbReference>
<evidence type="ECO:0000313" key="7">
    <source>
        <dbReference type="Proteomes" id="UP000326759"/>
    </source>
</evidence>
<dbReference type="Pfam" id="PF00089">
    <property type="entry name" value="Trypsin"/>
    <property type="match status" value="1"/>
</dbReference>
<evidence type="ECO:0000256" key="3">
    <source>
        <dbReference type="ARBA" id="ARBA00022825"/>
    </source>
</evidence>
<dbReference type="InterPro" id="IPR001254">
    <property type="entry name" value="Trypsin_dom"/>
</dbReference>